<gene>
    <name evidence="2" type="ORF">L228DRAFT_284527</name>
</gene>
<dbReference type="Proteomes" id="UP000076632">
    <property type="component" value="Unassembled WGS sequence"/>
</dbReference>
<evidence type="ECO:0000256" key="1">
    <source>
        <dbReference type="SAM" id="MobiDB-lite"/>
    </source>
</evidence>
<feature type="compositionally biased region" description="Polar residues" evidence="1">
    <location>
        <begin position="99"/>
        <end position="108"/>
    </location>
</feature>
<keyword evidence="3" id="KW-1185">Reference proteome</keyword>
<proteinExistence type="predicted"/>
<feature type="compositionally biased region" description="Low complexity" evidence="1">
    <location>
        <begin position="126"/>
        <end position="136"/>
    </location>
</feature>
<feature type="compositionally biased region" description="Basic residues" evidence="1">
    <location>
        <begin position="116"/>
        <end position="125"/>
    </location>
</feature>
<dbReference type="GeneID" id="28901373"/>
<evidence type="ECO:0000313" key="3">
    <source>
        <dbReference type="Proteomes" id="UP000076632"/>
    </source>
</evidence>
<name>A0A165AJ48_XYLHT</name>
<dbReference type="InParanoid" id="A0A165AJ48"/>
<reference evidence="2 3" key="1">
    <citation type="journal article" date="2016" name="Fungal Biol.">
        <title>The genome of Xylona heveae provides a window into fungal endophytism.</title>
        <authorList>
            <person name="Gazis R."/>
            <person name="Kuo A."/>
            <person name="Riley R."/>
            <person name="LaButti K."/>
            <person name="Lipzen A."/>
            <person name="Lin J."/>
            <person name="Amirebrahimi M."/>
            <person name="Hesse C.N."/>
            <person name="Spatafora J.W."/>
            <person name="Henrissat B."/>
            <person name="Hainaut M."/>
            <person name="Grigoriev I.V."/>
            <person name="Hibbett D.S."/>
        </authorList>
    </citation>
    <scope>NUCLEOTIDE SEQUENCE [LARGE SCALE GENOMIC DNA]</scope>
    <source>
        <strain evidence="2 3">TC161</strain>
    </source>
</reference>
<dbReference type="AlphaFoldDB" id="A0A165AJ48"/>
<dbReference type="RefSeq" id="XP_018186119.1">
    <property type="nucleotide sequence ID" value="XM_018336236.1"/>
</dbReference>
<dbReference type="EMBL" id="KV407462">
    <property type="protein sequence ID" value="KZF20564.1"/>
    <property type="molecule type" value="Genomic_DNA"/>
</dbReference>
<accession>A0A165AJ48</accession>
<organism evidence="2 3">
    <name type="scientific">Xylona heveae (strain CBS 132557 / TC161)</name>
    <dbReference type="NCBI Taxonomy" id="1328760"/>
    <lineage>
        <taxon>Eukaryota</taxon>
        <taxon>Fungi</taxon>
        <taxon>Dikarya</taxon>
        <taxon>Ascomycota</taxon>
        <taxon>Pezizomycotina</taxon>
        <taxon>Xylonomycetes</taxon>
        <taxon>Xylonales</taxon>
        <taxon>Xylonaceae</taxon>
        <taxon>Xylona</taxon>
    </lineage>
</organism>
<evidence type="ECO:0000313" key="2">
    <source>
        <dbReference type="EMBL" id="KZF20564.1"/>
    </source>
</evidence>
<feature type="region of interest" description="Disordered" evidence="1">
    <location>
        <begin position="71"/>
        <end position="146"/>
    </location>
</feature>
<protein>
    <submittedName>
        <fullName evidence="2">Uncharacterized protein</fullName>
    </submittedName>
</protein>
<sequence length="165" mass="17693">MSVKPPTTAQIRLLLAVIESSREHINWDSVKSILDSDASPEALRKRHYDLKLKYRSAGHAYGSPCAFAAEEDEGATAPTPPKAKSVSTAGKRKRVGAEASTTEGNDGSTIEPPVCSKKRATKRGKAAPAAAATKTPNRGNAKKTRTTKYLKQFPRIAWLIPHGGS</sequence>